<reference evidence="1" key="1">
    <citation type="submission" date="2021-04" db="EMBL/GenBank/DDBJ databases">
        <title>Genome based classification of Actinospica acidithermotolerans sp. nov., an actinobacterium isolated from an Indonesian hot spring.</title>
        <authorList>
            <person name="Kusuma A.B."/>
            <person name="Putra K.E."/>
            <person name="Nafisah S."/>
            <person name="Loh J."/>
            <person name="Nouioui I."/>
            <person name="Goodfellow M."/>
        </authorList>
    </citation>
    <scope>NUCLEOTIDE SEQUENCE</scope>
    <source>
        <strain evidence="1">CSCA 57</strain>
    </source>
</reference>
<gene>
    <name evidence="1" type="ORF">KDL01_10140</name>
</gene>
<evidence type="ECO:0000313" key="2">
    <source>
        <dbReference type="Proteomes" id="UP000675781"/>
    </source>
</evidence>
<evidence type="ECO:0008006" key="3">
    <source>
        <dbReference type="Google" id="ProtNLM"/>
    </source>
</evidence>
<keyword evidence="2" id="KW-1185">Reference proteome</keyword>
<sequence>MVSSLLTPTRARSSERNLRNADLPDLVVRLDSQQRRKVDVVAPASAIRAQGGMLVVEEAERRISASGVTSVAGAYEPTGVCESGIAEKLGVPLVYLRRMRAEAPHLYDANVNEWLGRDGRKFLVRALSSGDGGVGQARAFLSNGYKIIDNFDVLTAVLDGVRQAGVHVDIKSCDLSDQRMYVRLTAPEICGYAPYLLRNYRSPYSGRTGAENPTVFAGLVISNSETGCGSLSMTPQLTVQVCDNGVTMTKDVVRAVHLGAKLDEGRVQWSEDTQRKTLAVYTAQARDTVRRFLDRDYVEASIREIEKVSGAPVADVEETIKSVSKTLRFTEEQRKGIFDHFIRGGDLTAGGVLHAVTSYAQAVPDPDDAHELGALGIRAMELAAA</sequence>
<accession>A0A941IM09</accession>
<dbReference type="RefSeq" id="WP_212528144.1">
    <property type="nucleotide sequence ID" value="NZ_JAGSOG010000035.1"/>
</dbReference>
<dbReference type="EMBL" id="JAGSOG010000035">
    <property type="protein sequence ID" value="MBR7833625.1"/>
    <property type="molecule type" value="Genomic_DNA"/>
</dbReference>
<dbReference type="Proteomes" id="UP000675781">
    <property type="component" value="Unassembled WGS sequence"/>
</dbReference>
<comment type="caution">
    <text evidence="1">The sequence shown here is derived from an EMBL/GenBank/DDBJ whole genome shotgun (WGS) entry which is preliminary data.</text>
</comment>
<dbReference type="AlphaFoldDB" id="A0A941IM09"/>
<proteinExistence type="predicted"/>
<name>A0A941IM09_9ACTN</name>
<protein>
    <recommendedName>
        <fullName evidence="3">DUF932 domain-containing protein</fullName>
    </recommendedName>
</protein>
<evidence type="ECO:0000313" key="1">
    <source>
        <dbReference type="EMBL" id="MBR7833625.1"/>
    </source>
</evidence>
<organism evidence="1 2">
    <name type="scientific">Actinospica durhamensis</name>
    <dbReference type="NCBI Taxonomy" id="1508375"/>
    <lineage>
        <taxon>Bacteria</taxon>
        <taxon>Bacillati</taxon>
        <taxon>Actinomycetota</taxon>
        <taxon>Actinomycetes</taxon>
        <taxon>Catenulisporales</taxon>
        <taxon>Actinospicaceae</taxon>
        <taxon>Actinospica</taxon>
    </lineage>
</organism>